<keyword evidence="5" id="KW-1185">Reference proteome</keyword>
<dbReference type="InterPro" id="IPR002495">
    <property type="entry name" value="Glyco_trans_8"/>
</dbReference>
<protein>
    <submittedName>
        <fullName evidence="4">LPS 3-alpha-galactosyltransferase</fullName>
    </submittedName>
</protein>
<evidence type="ECO:0000313" key="5">
    <source>
        <dbReference type="Proteomes" id="UP000646478"/>
    </source>
</evidence>
<dbReference type="PANTHER" id="PTHR13778:SF47">
    <property type="entry name" value="LIPOPOLYSACCHARIDE 1,3-GALACTOSYLTRANSFERASE"/>
    <property type="match status" value="1"/>
</dbReference>
<dbReference type="SUPFAM" id="SSF53448">
    <property type="entry name" value="Nucleotide-diphospho-sugar transferases"/>
    <property type="match status" value="1"/>
</dbReference>
<dbReference type="EMBL" id="BMHH01000003">
    <property type="protein sequence ID" value="GGA85714.1"/>
    <property type="molecule type" value="Genomic_DNA"/>
</dbReference>
<dbReference type="GO" id="GO:0046872">
    <property type="term" value="F:metal ion binding"/>
    <property type="evidence" value="ECO:0007669"/>
    <property type="project" value="UniProtKB-KW"/>
</dbReference>
<reference evidence="4" key="1">
    <citation type="journal article" date="2014" name="Int. J. Syst. Evol. Microbiol.">
        <title>Complete genome sequence of Corynebacterium casei LMG S-19264T (=DSM 44701T), isolated from a smear-ripened cheese.</title>
        <authorList>
            <consortium name="US DOE Joint Genome Institute (JGI-PGF)"/>
            <person name="Walter F."/>
            <person name="Albersmeier A."/>
            <person name="Kalinowski J."/>
            <person name="Ruckert C."/>
        </authorList>
    </citation>
    <scope>NUCLEOTIDE SEQUENCE</scope>
    <source>
        <strain evidence="4">CGMCC 1.15082</strain>
    </source>
</reference>
<sequence>MITDRGFLPPTLFALWGLLRHLSVPGTVHFWGSQLTEKDWDDVRRVVQTNPLVTLKCLDLTEDELGGDTGNAGLTAAGLGRLKIAEKLSGRVLYLDGDTHVREDIAPLFSLDLDGCPIAAVRDYVVAKWAARKILVSRKYAHRMKYLQDMLQQNDFSAYFNAGVLLIDTDAIRAEPDIYEAMRDIAGAKTYALADQDHLNKVFNGRAFMLNPAFNSSWSRTAGQRRNSRALGGSAHEYAPLPDCIVHFHGGPKPWKKARKDIWKSRGRAAWRYRRELTIFRGLYPGIKI</sequence>
<evidence type="ECO:0000256" key="3">
    <source>
        <dbReference type="ARBA" id="ARBA00022723"/>
    </source>
</evidence>
<reference evidence="4" key="2">
    <citation type="submission" date="2020-09" db="EMBL/GenBank/DDBJ databases">
        <authorList>
            <person name="Sun Q."/>
            <person name="Zhou Y."/>
        </authorList>
    </citation>
    <scope>NUCLEOTIDE SEQUENCE</scope>
    <source>
        <strain evidence="4">CGMCC 1.15082</strain>
    </source>
</reference>
<dbReference type="InterPro" id="IPR050748">
    <property type="entry name" value="Glycosyltrans_8_dom-fam"/>
</dbReference>
<evidence type="ECO:0000256" key="1">
    <source>
        <dbReference type="ARBA" id="ARBA00022676"/>
    </source>
</evidence>
<keyword evidence="3" id="KW-0479">Metal-binding</keyword>
<dbReference type="AlphaFoldDB" id="A0A916S883"/>
<dbReference type="Proteomes" id="UP000646478">
    <property type="component" value="Unassembled WGS sequence"/>
</dbReference>
<organism evidence="4 5">
    <name type="scientific">Brucella endophytica</name>
    <dbReference type="NCBI Taxonomy" id="1963359"/>
    <lineage>
        <taxon>Bacteria</taxon>
        <taxon>Pseudomonadati</taxon>
        <taxon>Pseudomonadota</taxon>
        <taxon>Alphaproteobacteria</taxon>
        <taxon>Hyphomicrobiales</taxon>
        <taxon>Brucellaceae</taxon>
        <taxon>Brucella/Ochrobactrum group</taxon>
        <taxon>Brucella</taxon>
    </lineage>
</organism>
<evidence type="ECO:0000256" key="2">
    <source>
        <dbReference type="ARBA" id="ARBA00022679"/>
    </source>
</evidence>
<dbReference type="Pfam" id="PF01501">
    <property type="entry name" value="Glyco_transf_8"/>
    <property type="match status" value="1"/>
</dbReference>
<dbReference type="Gene3D" id="3.90.550.10">
    <property type="entry name" value="Spore Coat Polysaccharide Biosynthesis Protein SpsA, Chain A"/>
    <property type="match status" value="1"/>
</dbReference>
<keyword evidence="1" id="KW-0328">Glycosyltransferase</keyword>
<accession>A0A916S883</accession>
<gene>
    <name evidence="4" type="primary">lpcA</name>
    <name evidence="4" type="ORF">GCM10011491_11680</name>
</gene>
<keyword evidence="2" id="KW-0808">Transferase</keyword>
<dbReference type="GO" id="GO:0016757">
    <property type="term" value="F:glycosyltransferase activity"/>
    <property type="evidence" value="ECO:0007669"/>
    <property type="project" value="UniProtKB-KW"/>
</dbReference>
<comment type="caution">
    <text evidence="4">The sequence shown here is derived from an EMBL/GenBank/DDBJ whole genome shotgun (WGS) entry which is preliminary data.</text>
</comment>
<name>A0A916S883_9HYPH</name>
<proteinExistence type="predicted"/>
<dbReference type="InterPro" id="IPR029044">
    <property type="entry name" value="Nucleotide-diphossugar_trans"/>
</dbReference>
<evidence type="ECO:0000313" key="4">
    <source>
        <dbReference type="EMBL" id="GGA85714.1"/>
    </source>
</evidence>
<dbReference type="PANTHER" id="PTHR13778">
    <property type="entry name" value="GLYCOSYLTRANSFERASE 8 DOMAIN-CONTAINING PROTEIN"/>
    <property type="match status" value="1"/>
</dbReference>